<accession>A0A4U6UUS9</accession>
<keyword evidence="2" id="KW-1185">Reference proteome</keyword>
<evidence type="ECO:0000313" key="1">
    <source>
        <dbReference type="EMBL" id="TKW19004.1"/>
    </source>
</evidence>
<gene>
    <name evidence="1" type="ORF">SEVIR_5G477450v2</name>
</gene>
<sequence>MLMLLLITKSFFVSHWRHLEVNISHDNVDVYRRNLFCP</sequence>
<protein>
    <submittedName>
        <fullName evidence="1">Uncharacterized protein</fullName>
    </submittedName>
</protein>
<organism evidence="1 2">
    <name type="scientific">Setaria viridis</name>
    <name type="common">Green bristlegrass</name>
    <name type="synonym">Setaria italica subsp. viridis</name>
    <dbReference type="NCBI Taxonomy" id="4556"/>
    <lineage>
        <taxon>Eukaryota</taxon>
        <taxon>Viridiplantae</taxon>
        <taxon>Streptophyta</taxon>
        <taxon>Embryophyta</taxon>
        <taxon>Tracheophyta</taxon>
        <taxon>Spermatophyta</taxon>
        <taxon>Magnoliopsida</taxon>
        <taxon>Liliopsida</taxon>
        <taxon>Poales</taxon>
        <taxon>Poaceae</taxon>
        <taxon>PACMAD clade</taxon>
        <taxon>Panicoideae</taxon>
        <taxon>Panicodae</taxon>
        <taxon>Paniceae</taxon>
        <taxon>Cenchrinae</taxon>
        <taxon>Setaria</taxon>
    </lineage>
</organism>
<reference evidence="1" key="1">
    <citation type="submission" date="2019-03" db="EMBL/GenBank/DDBJ databases">
        <title>WGS assembly of Setaria viridis.</title>
        <authorList>
            <person name="Huang P."/>
            <person name="Jenkins J."/>
            <person name="Grimwood J."/>
            <person name="Barry K."/>
            <person name="Healey A."/>
            <person name="Mamidi S."/>
            <person name="Sreedasyam A."/>
            <person name="Shu S."/>
            <person name="Feldman M."/>
            <person name="Wu J."/>
            <person name="Yu Y."/>
            <person name="Chen C."/>
            <person name="Johnson J."/>
            <person name="Rokhsar D."/>
            <person name="Baxter I."/>
            <person name="Schmutz J."/>
            <person name="Brutnell T."/>
            <person name="Kellogg E."/>
        </authorList>
    </citation>
    <scope>NUCLEOTIDE SEQUENCE [LARGE SCALE GENOMIC DNA]</scope>
</reference>
<proteinExistence type="predicted"/>
<evidence type="ECO:0000313" key="2">
    <source>
        <dbReference type="Proteomes" id="UP000298652"/>
    </source>
</evidence>
<dbReference type="EMBL" id="CM016556">
    <property type="protein sequence ID" value="TKW19004.1"/>
    <property type="molecule type" value="Genomic_DNA"/>
</dbReference>
<name>A0A4U6UUS9_SETVI</name>
<dbReference type="AlphaFoldDB" id="A0A4U6UUS9"/>
<dbReference type="Proteomes" id="UP000298652">
    <property type="component" value="Chromosome 5"/>
</dbReference>
<dbReference type="Gramene" id="TKW19004">
    <property type="protein sequence ID" value="TKW19004"/>
    <property type="gene ID" value="SEVIR_5G477450v2"/>
</dbReference>